<dbReference type="AlphaFoldDB" id="A0AAJ6AN17"/>
<dbReference type="InterPro" id="IPR000623">
    <property type="entry name" value="Shikimate_kinase/TSH1"/>
</dbReference>
<dbReference type="CDD" id="cd00464">
    <property type="entry name" value="SK"/>
    <property type="match status" value="1"/>
</dbReference>
<comment type="pathway">
    <text evidence="1 11">Metabolic intermediate biosynthesis; chorismate biosynthesis; chorismate from D-erythrose 4-phosphate and phosphoenolpyruvate: step 5/7.</text>
</comment>
<evidence type="ECO:0000256" key="6">
    <source>
        <dbReference type="ARBA" id="ARBA00022741"/>
    </source>
</evidence>
<evidence type="ECO:0000256" key="3">
    <source>
        <dbReference type="ARBA" id="ARBA00012154"/>
    </source>
</evidence>
<feature type="binding site" evidence="11">
    <location>
        <position position="85"/>
    </location>
    <ligand>
        <name>substrate</name>
    </ligand>
</feature>
<dbReference type="GO" id="GO:0009073">
    <property type="term" value="P:aromatic amino acid family biosynthetic process"/>
    <property type="evidence" value="ECO:0007669"/>
    <property type="project" value="UniProtKB-KW"/>
</dbReference>
<keyword evidence="11" id="KW-0963">Cytoplasm</keyword>
<sequence length="180" mass="19972">MSSHTRGQPIALVGPMGSGKSSLAPVLAAELGYDHVDTDELFAHQHGPIPEFFRVHGEPGFRDAEAQVVAEALTGKQQTVISLGGGAVLRDTTRDFLVEHCYVIYLQVSTREALRRLDDGQGRPMLENNPAETWEQIATERDRLYRSVADQVVDTTADSPRQLAGKIARRYRRAEKTHDH</sequence>
<feature type="binding site" evidence="11">
    <location>
        <position position="141"/>
    </location>
    <ligand>
        <name>substrate</name>
    </ligand>
</feature>
<comment type="catalytic activity">
    <reaction evidence="10 11">
        <text>shikimate + ATP = 3-phosphoshikimate + ADP + H(+)</text>
        <dbReference type="Rhea" id="RHEA:13121"/>
        <dbReference type="ChEBI" id="CHEBI:15378"/>
        <dbReference type="ChEBI" id="CHEBI:30616"/>
        <dbReference type="ChEBI" id="CHEBI:36208"/>
        <dbReference type="ChEBI" id="CHEBI:145989"/>
        <dbReference type="ChEBI" id="CHEBI:456216"/>
        <dbReference type="EC" id="2.7.1.71"/>
    </reaction>
</comment>
<dbReference type="InterPro" id="IPR023000">
    <property type="entry name" value="Shikimate_kinase_CS"/>
</dbReference>
<dbReference type="PROSITE" id="PS01128">
    <property type="entry name" value="SHIKIMATE_KINASE"/>
    <property type="match status" value="1"/>
</dbReference>
<keyword evidence="7 11" id="KW-0418">Kinase</keyword>
<evidence type="ECO:0000313" key="12">
    <source>
        <dbReference type="EMBL" id="WGH93833.1"/>
    </source>
</evidence>
<dbReference type="GO" id="GO:0009423">
    <property type="term" value="P:chorismate biosynthetic process"/>
    <property type="evidence" value="ECO:0007669"/>
    <property type="project" value="UniProtKB-UniRule"/>
</dbReference>
<comment type="subunit">
    <text evidence="11">Monomer.</text>
</comment>
<dbReference type="PANTHER" id="PTHR21087">
    <property type="entry name" value="SHIKIMATE KINASE"/>
    <property type="match status" value="1"/>
</dbReference>
<comment type="function">
    <text evidence="11">Catalyzes the specific phosphorylation of the 3-hydroxyl group of shikimic acid using ATP as a cosubstrate.</text>
</comment>
<dbReference type="EMBL" id="CP122566">
    <property type="protein sequence ID" value="WGH93833.1"/>
    <property type="molecule type" value="Genomic_DNA"/>
</dbReference>
<dbReference type="HAMAP" id="MF_00109">
    <property type="entry name" value="Shikimate_kinase"/>
    <property type="match status" value="1"/>
</dbReference>
<evidence type="ECO:0000256" key="7">
    <source>
        <dbReference type="ARBA" id="ARBA00022777"/>
    </source>
</evidence>
<comment type="similarity">
    <text evidence="2 11">Belongs to the shikimate kinase family.</text>
</comment>
<evidence type="ECO:0000256" key="11">
    <source>
        <dbReference type="HAMAP-Rule" id="MF_00109"/>
    </source>
</evidence>
<protein>
    <recommendedName>
        <fullName evidence="3 11">Shikimate kinase</fullName>
        <shortName evidence="11">SK</shortName>
        <ecNumber evidence="3 11">2.7.1.71</ecNumber>
    </recommendedName>
</protein>
<dbReference type="PANTHER" id="PTHR21087:SF16">
    <property type="entry name" value="SHIKIMATE KINASE 1, CHLOROPLASTIC"/>
    <property type="match status" value="1"/>
</dbReference>
<keyword evidence="4 11" id="KW-0028">Amino-acid biosynthesis</keyword>
<dbReference type="PRINTS" id="PR01100">
    <property type="entry name" value="SHIKIMTKNASE"/>
</dbReference>
<keyword evidence="9 11" id="KW-0057">Aromatic amino acid biosynthesis</keyword>
<dbReference type="GO" id="GO:0005829">
    <property type="term" value="C:cytosol"/>
    <property type="evidence" value="ECO:0007669"/>
    <property type="project" value="TreeGrafter"/>
</dbReference>
<evidence type="ECO:0000313" key="13">
    <source>
        <dbReference type="Proteomes" id="UP001224674"/>
    </source>
</evidence>
<name>A0AAJ6AN17_9MICC</name>
<comment type="caution">
    <text evidence="11">Lacks conserved residue(s) required for the propagation of feature annotation.</text>
</comment>
<evidence type="ECO:0000256" key="5">
    <source>
        <dbReference type="ARBA" id="ARBA00022679"/>
    </source>
</evidence>
<dbReference type="GO" id="GO:0005524">
    <property type="term" value="F:ATP binding"/>
    <property type="evidence" value="ECO:0007669"/>
    <property type="project" value="UniProtKB-UniRule"/>
</dbReference>
<evidence type="ECO:0000256" key="10">
    <source>
        <dbReference type="ARBA" id="ARBA00048567"/>
    </source>
</evidence>
<reference evidence="12 13" key="1">
    <citation type="submission" date="2023-03" db="EMBL/GenBank/DDBJ databases">
        <title>Complete genome sequences of several Auritidibacter ignavus strains isolated from ear infections.</title>
        <authorList>
            <person name="Baehr T."/>
            <person name="Baumhoegger A.M."/>
        </authorList>
    </citation>
    <scope>NUCLEOTIDE SEQUENCE [LARGE SCALE GENOMIC DNA]</scope>
    <source>
        <strain evidence="12 13">BABAE-6</strain>
    </source>
</reference>
<feature type="binding site" evidence="11">
    <location>
        <position position="123"/>
    </location>
    <ligand>
        <name>ATP</name>
        <dbReference type="ChEBI" id="CHEBI:30616"/>
    </ligand>
</feature>
<keyword evidence="6 11" id="KW-0547">Nucleotide-binding</keyword>
<evidence type="ECO:0000256" key="2">
    <source>
        <dbReference type="ARBA" id="ARBA00006997"/>
    </source>
</evidence>
<dbReference type="EC" id="2.7.1.71" evidence="3 11"/>
<dbReference type="GO" id="GO:0004765">
    <property type="term" value="F:shikimate kinase activity"/>
    <property type="evidence" value="ECO:0007669"/>
    <property type="project" value="UniProtKB-UniRule"/>
</dbReference>
<dbReference type="InterPro" id="IPR031322">
    <property type="entry name" value="Shikimate/glucono_kinase"/>
</dbReference>
<keyword evidence="13" id="KW-1185">Reference proteome</keyword>
<keyword evidence="8 11" id="KW-0067">ATP-binding</keyword>
<evidence type="ECO:0000256" key="4">
    <source>
        <dbReference type="ARBA" id="ARBA00022605"/>
    </source>
</evidence>
<feature type="binding site" evidence="11">
    <location>
        <position position="21"/>
    </location>
    <ligand>
        <name>Mg(2+)</name>
        <dbReference type="ChEBI" id="CHEBI:18420"/>
    </ligand>
</feature>
<dbReference type="RefSeq" id="WP_110100506.1">
    <property type="nucleotide sequence ID" value="NZ_CP122562.1"/>
</dbReference>
<dbReference type="GO" id="GO:0000287">
    <property type="term" value="F:magnesium ion binding"/>
    <property type="evidence" value="ECO:0007669"/>
    <property type="project" value="UniProtKB-UniRule"/>
</dbReference>
<feature type="binding site" evidence="11">
    <location>
        <position position="62"/>
    </location>
    <ligand>
        <name>substrate</name>
    </ligand>
</feature>
<organism evidence="12 13">
    <name type="scientific">Auritidibacter ignavus</name>
    <dbReference type="NCBI Taxonomy" id="678932"/>
    <lineage>
        <taxon>Bacteria</taxon>
        <taxon>Bacillati</taxon>
        <taxon>Actinomycetota</taxon>
        <taxon>Actinomycetes</taxon>
        <taxon>Micrococcales</taxon>
        <taxon>Micrococcaceae</taxon>
        <taxon>Auritidibacter</taxon>
    </lineage>
</organism>
<evidence type="ECO:0000256" key="8">
    <source>
        <dbReference type="ARBA" id="ARBA00022840"/>
    </source>
</evidence>
<proteinExistence type="inferred from homology"/>
<comment type="subcellular location">
    <subcellularLocation>
        <location evidence="11">Cytoplasm</location>
    </subcellularLocation>
</comment>
<keyword evidence="11" id="KW-0479">Metal-binding</keyword>
<dbReference type="SUPFAM" id="SSF52540">
    <property type="entry name" value="P-loop containing nucleoside triphosphate hydrolases"/>
    <property type="match status" value="1"/>
</dbReference>
<feature type="binding site" evidence="11">
    <location>
        <begin position="17"/>
        <end position="22"/>
    </location>
    <ligand>
        <name>ATP</name>
        <dbReference type="ChEBI" id="CHEBI:30616"/>
    </ligand>
</feature>
<keyword evidence="11" id="KW-0460">Magnesium</keyword>
<comment type="cofactor">
    <cofactor evidence="11">
        <name>Mg(2+)</name>
        <dbReference type="ChEBI" id="CHEBI:18420"/>
    </cofactor>
    <text evidence="11">Binds 1 Mg(2+) ion per subunit.</text>
</comment>
<dbReference type="Proteomes" id="UP001224674">
    <property type="component" value="Chromosome"/>
</dbReference>
<evidence type="ECO:0000256" key="1">
    <source>
        <dbReference type="ARBA" id="ARBA00004842"/>
    </source>
</evidence>
<evidence type="ECO:0000256" key="9">
    <source>
        <dbReference type="ARBA" id="ARBA00023141"/>
    </source>
</evidence>
<feature type="binding site" evidence="11">
    <location>
        <position position="39"/>
    </location>
    <ligand>
        <name>substrate</name>
    </ligand>
</feature>
<keyword evidence="5 11" id="KW-0808">Transferase</keyword>
<dbReference type="InterPro" id="IPR027417">
    <property type="entry name" value="P-loop_NTPase"/>
</dbReference>
<dbReference type="Gene3D" id="3.40.50.300">
    <property type="entry name" value="P-loop containing nucleotide triphosphate hydrolases"/>
    <property type="match status" value="1"/>
</dbReference>
<dbReference type="Pfam" id="PF01202">
    <property type="entry name" value="SKI"/>
    <property type="match status" value="1"/>
</dbReference>
<accession>A0AAJ6AN17</accession>
<dbReference type="GO" id="GO:0008652">
    <property type="term" value="P:amino acid biosynthetic process"/>
    <property type="evidence" value="ECO:0007669"/>
    <property type="project" value="UniProtKB-KW"/>
</dbReference>
<gene>
    <name evidence="11" type="primary">aroK</name>
    <name evidence="12" type="ORF">QDX21_03280</name>
</gene>